<dbReference type="Pfam" id="PF08240">
    <property type="entry name" value="ADH_N"/>
    <property type="match status" value="1"/>
</dbReference>
<dbReference type="PANTHER" id="PTHR48106">
    <property type="entry name" value="QUINONE OXIDOREDUCTASE PIG3-RELATED"/>
    <property type="match status" value="1"/>
</dbReference>
<keyword evidence="5" id="KW-1185">Reference proteome</keyword>
<dbReference type="InterPro" id="IPR011032">
    <property type="entry name" value="GroES-like_sf"/>
</dbReference>
<protein>
    <submittedName>
        <fullName evidence="4">PIG3 family NAD(P)H quinone oxidoreductase</fullName>
    </submittedName>
</protein>
<dbReference type="SUPFAM" id="SSF51735">
    <property type="entry name" value="NAD(P)-binding Rossmann-fold domains"/>
    <property type="match status" value="1"/>
</dbReference>
<keyword evidence="1" id="KW-0521">NADP</keyword>
<dbReference type="Proteomes" id="UP001264980">
    <property type="component" value="Unassembled WGS sequence"/>
</dbReference>
<feature type="domain" description="Enoyl reductase (ER)" evidence="3">
    <location>
        <begin position="10"/>
        <end position="324"/>
    </location>
</feature>
<dbReference type="Pfam" id="PF00107">
    <property type="entry name" value="ADH_zinc_N"/>
    <property type="match status" value="1"/>
</dbReference>
<dbReference type="SUPFAM" id="SSF50129">
    <property type="entry name" value="GroES-like"/>
    <property type="match status" value="1"/>
</dbReference>
<dbReference type="EMBL" id="JAVDTI010000010">
    <property type="protein sequence ID" value="MDR6809541.1"/>
    <property type="molecule type" value="Genomic_DNA"/>
</dbReference>
<dbReference type="InterPro" id="IPR013154">
    <property type="entry name" value="ADH-like_N"/>
</dbReference>
<dbReference type="SMART" id="SM00829">
    <property type="entry name" value="PKS_ER"/>
    <property type="match status" value="1"/>
</dbReference>
<sequence length="329" mass="35507">MKAIIITEPGAPDVLQIRERERPCPAASEVLIKVYAAGVNRPDVFQRKGNYPPPPDAPQDIPGLEVAGVIEQIGADVTAWKPGDCVCALLAGGGYAEYALAQATHCLPVPASLDFAQAASLPETVFTVWHNVFQRGRLQAGERFLVHGGSSGIGITAIQLAKAFGAKVFTTAGSDEKCAACTALGADISINYKTSDFEEVLKKLGVDVILDMVGGDYIPKNLRLLREEGRLVFINTMKGGKVKGADEVDFSLIMRKRLTVTGSTLRNRDHAFKAALTSDIRKNVWPVLEKALFKPVIAQTFPMAEAAKAHTLMETSDHIGKIILLNQWT</sequence>
<evidence type="ECO:0000256" key="1">
    <source>
        <dbReference type="ARBA" id="ARBA00022857"/>
    </source>
</evidence>
<dbReference type="Gene3D" id="3.90.180.10">
    <property type="entry name" value="Medium-chain alcohol dehydrogenases, catalytic domain"/>
    <property type="match status" value="1"/>
</dbReference>
<reference evidence="4 5" key="1">
    <citation type="submission" date="2023-07" db="EMBL/GenBank/DDBJ databases">
        <title>Sorghum-associated microbial communities from plants grown in Nebraska, USA.</title>
        <authorList>
            <person name="Schachtman D."/>
        </authorList>
    </citation>
    <scope>NUCLEOTIDE SEQUENCE [LARGE SCALE GENOMIC DNA]</scope>
    <source>
        <strain evidence="4 5">BE57</strain>
    </source>
</reference>
<comment type="caution">
    <text evidence="4">The sequence shown here is derived from an EMBL/GenBank/DDBJ whole genome shotgun (WGS) entry which is preliminary data.</text>
</comment>
<proteinExistence type="predicted"/>
<dbReference type="NCBIfam" id="TIGR02824">
    <property type="entry name" value="quinone_pig3"/>
    <property type="match status" value="1"/>
</dbReference>
<name>A0ABU1R805_9BACT</name>
<evidence type="ECO:0000313" key="5">
    <source>
        <dbReference type="Proteomes" id="UP001264980"/>
    </source>
</evidence>
<dbReference type="CDD" id="cd05276">
    <property type="entry name" value="p53_inducible_oxidoreductase"/>
    <property type="match status" value="1"/>
</dbReference>
<dbReference type="InterPro" id="IPR036291">
    <property type="entry name" value="NAD(P)-bd_dom_sf"/>
</dbReference>
<evidence type="ECO:0000313" key="4">
    <source>
        <dbReference type="EMBL" id="MDR6809541.1"/>
    </source>
</evidence>
<evidence type="ECO:0000259" key="3">
    <source>
        <dbReference type="SMART" id="SM00829"/>
    </source>
</evidence>
<keyword evidence="2" id="KW-0560">Oxidoreductase</keyword>
<accession>A0ABU1R805</accession>
<dbReference type="InterPro" id="IPR013149">
    <property type="entry name" value="ADH-like_C"/>
</dbReference>
<dbReference type="InterPro" id="IPR020843">
    <property type="entry name" value="ER"/>
</dbReference>
<dbReference type="InterPro" id="IPR014189">
    <property type="entry name" value="Quinone_OxRdtase_PIG3"/>
</dbReference>
<organism evidence="4 5">
    <name type="scientific">Dyadobacter fermentans</name>
    <dbReference type="NCBI Taxonomy" id="94254"/>
    <lineage>
        <taxon>Bacteria</taxon>
        <taxon>Pseudomonadati</taxon>
        <taxon>Bacteroidota</taxon>
        <taxon>Cytophagia</taxon>
        <taxon>Cytophagales</taxon>
        <taxon>Spirosomataceae</taxon>
        <taxon>Dyadobacter</taxon>
    </lineage>
</organism>
<dbReference type="RefSeq" id="WP_309993137.1">
    <property type="nucleotide sequence ID" value="NZ_JAVDTI010000010.1"/>
</dbReference>
<dbReference type="Gene3D" id="3.40.50.720">
    <property type="entry name" value="NAD(P)-binding Rossmann-like Domain"/>
    <property type="match status" value="1"/>
</dbReference>
<dbReference type="PANTHER" id="PTHR48106:SF8">
    <property type="entry name" value="OS02G0805600 PROTEIN"/>
    <property type="match status" value="1"/>
</dbReference>
<gene>
    <name evidence="4" type="ORF">J2W84_006617</name>
</gene>
<evidence type="ECO:0000256" key="2">
    <source>
        <dbReference type="ARBA" id="ARBA00023002"/>
    </source>
</evidence>